<protein>
    <recommendedName>
        <fullName evidence="1">Metallo-beta-lactamase domain-containing protein</fullName>
    </recommendedName>
</protein>
<dbReference type="Gene3D" id="3.60.15.10">
    <property type="entry name" value="Ribonuclease Z/Hydroxyacylglutathione hydrolase-like"/>
    <property type="match status" value="1"/>
</dbReference>
<dbReference type="Pfam" id="PF00753">
    <property type="entry name" value="Lactamase_B"/>
    <property type="match status" value="1"/>
</dbReference>
<proteinExistence type="predicted"/>
<reference evidence="2" key="1">
    <citation type="journal article" date="2015" name="Nature">
        <title>Complex archaea that bridge the gap between prokaryotes and eukaryotes.</title>
        <authorList>
            <person name="Spang A."/>
            <person name="Saw J.H."/>
            <person name="Jorgensen S.L."/>
            <person name="Zaremba-Niedzwiedzka K."/>
            <person name="Martijn J."/>
            <person name="Lind A.E."/>
            <person name="van Eijk R."/>
            <person name="Schleper C."/>
            <person name="Guy L."/>
            <person name="Ettema T.J."/>
        </authorList>
    </citation>
    <scope>NUCLEOTIDE SEQUENCE</scope>
</reference>
<dbReference type="PANTHER" id="PTHR42951:SF22">
    <property type="entry name" value="METALLO BETA-LACTAMASE SUPERFAMILY LIPOPROTEIN"/>
    <property type="match status" value="1"/>
</dbReference>
<organism evidence="2">
    <name type="scientific">marine sediment metagenome</name>
    <dbReference type="NCBI Taxonomy" id="412755"/>
    <lineage>
        <taxon>unclassified sequences</taxon>
        <taxon>metagenomes</taxon>
        <taxon>ecological metagenomes</taxon>
    </lineage>
</organism>
<sequence length="247" mass="28726">MARKFVKKLIEFDLYPVHKILLTHSHYDHIQSVGKLKKLMKETEIEVLASENAIKNLKDPESYNEDYDMRVRPIEEVTPLKGGDIIDLKGLELEVFNFFGHSQDSIAILDKENKNIFVGDAIMMRWDPETPTAPIMPPDFNESELLKTFEKLRNLKSKINSISFAHFGAYMDEDCDKIIDEMQELYFNVKSSLIKWYNENPSIDYIVPLYYDKFTPNSKIESRENPVLLKMVLGWAMEGMKKSGFIS</sequence>
<dbReference type="PANTHER" id="PTHR42951">
    <property type="entry name" value="METALLO-BETA-LACTAMASE DOMAIN-CONTAINING"/>
    <property type="match status" value="1"/>
</dbReference>
<dbReference type="EMBL" id="LAZR01001917">
    <property type="protein sequence ID" value="KKN37131.1"/>
    <property type="molecule type" value="Genomic_DNA"/>
</dbReference>
<feature type="domain" description="Metallo-beta-lactamase" evidence="1">
    <location>
        <begin position="3"/>
        <end position="166"/>
    </location>
</feature>
<accession>A0A0F9SJL7</accession>
<gene>
    <name evidence="2" type="ORF">LCGC14_0766590</name>
</gene>
<evidence type="ECO:0000313" key="2">
    <source>
        <dbReference type="EMBL" id="KKN37131.1"/>
    </source>
</evidence>
<name>A0A0F9SJL7_9ZZZZ</name>
<dbReference type="SMART" id="SM00849">
    <property type="entry name" value="Lactamase_B"/>
    <property type="match status" value="1"/>
</dbReference>
<dbReference type="CDD" id="cd06262">
    <property type="entry name" value="metallo-hydrolase-like_MBL-fold"/>
    <property type="match status" value="1"/>
</dbReference>
<dbReference type="InterPro" id="IPR050855">
    <property type="entry name" value="NDM-1-like"/>
</dbReference>
<evidence type="ECO:0000259" key="1">
    <source>
        <dbReference type="SMART" id="SM00849"/>
    </source>
</evidence>
<dbReference type="SUPFAM" id="SSF56281">
    <property type="entry name" value="Metallo-hydrolase/oxidoreductase"/>
    <property type="match status" value="1"/>
</dbReference>
<dbReference type="InterPro" id="IPR036866">
    <property type="entry name" value="RibonucZ/Hydroxyglut_hydro"/>
</dbReference>
<comment type="caution">
    <text evidence="2">The sequence shown here is derived from an EMBL/GenBank/DDBJ whole genome shotgun (WGS) entry which is preliminary data.</text>
</comment>
<dbReference type="InterPro" id="IPR001279">
    <property type="entry name" value="Metallo-B-lactamas"/>
</dbReference>
<dbReference type="AlphaFoldDB" id="A0A0F9SJL7"/>